<comment type="caution">
    <text evidence="6">The sequence shown here is derived from an EMBL/GenBank/DDBJ whole genome shotgun (WGS) entry which is preliminary data.</text>
</comment>
<dbReference type="InterPro" id="IPR000794">
    <property type="entry name" value="Beta-ketoacyl_synthase"/>
</dbReference>
<dbReference type="AlphaFoldDB" id="A0A087MLV1"/>
<name>A0A087MLV1_9GAMM</name>
<dbReference type="PROSITE" id="PS00606">
    <property type="entry name" value="KS3_1"/>
    <property type="match status" value="1"/>
</dbReference>
<dbReference type="STRING" id="1121014.N788_01415"/>
<protein>
    <recommendedName>
        <fullName evidence="5">Ketosynthase family 3 (KS3) domain-containing protein</fullName>
    </recommendedName>
</protein>
<dbReference type="SUPFAM" id="SSF53901">
    <property type="entry name" value="Thiolase-like"/>
    <property type="match status" value="2"/>
</dbReference>
<proteinExistence type="inferred from homology"/>
<dbReference type="PANTHER" id="PTHR11712">
    <property type="entry name" value="POLYKETIDE SYNTHASE-RELATED"/>
    <property type="match status" value="1"/>
</dbReference>
<reference evidence="7" key="1">
    <citation type="submission" date="2013-08" db="EMBL/GenBank/DDBJ databases">
        <title>Genome sequencing of Arenimonas donghaensis.</title>
        <authorList>
            <person name="Chen F."/>
            <person name="Wang G."/>
        </authorList>
    </citation>
    <scope>NUCLEOTIDE SEQUENCE [LARGE SCALE GENOMIC DNA]</scope>
    <source>
        <strain evidence="7">HO3-R19</strain>
    </source>
</reference>
<dbReference type="UniPathway" id="UPA00094"/>
<evidence type="ECO:0000256" key="4">
    <source>
        <dbReference type="RuleBase" id="RU003694"/>
    </source>
</evidence>
<dbReference type="InterPro" id="IPR018201">
    <property type="entry name" value="Ketoacyl_synth_AS"/>
</dbReference>
<reference evidence="6 7" key="2">
    <citation type="journal article" date="2015" name="Stand. Genomic Sci.">
        <title>High quality draft genomic sequence of Arenimonas donghaensis DSM 18148(T).</title>
        <authorList>
            <person name="Chen F."/>
            <person name="Wang H."/>
            <person name="Cao Y."/>
            <person name="Li X."/>
            <person name="Wang G."/>
        </authorList>
    </citation>
    <scope>NUCLEOTIDE SEQUENCE [LARGE SCALE GENOMIC DNA]</scope>
    <source>
        <strain evidence="6 7">HO3-R19</strain>
    </source>
</reference>
<dbReference type="InterPro" id="IPR014031">
    <property type="entry name" value="Ketoacyl_synth_C"/>
</dbReference>
<dbReference type="Gene3D" id="3.40.47.10">
    <property type="match status" value="2"/>
</dbReference>
<dbReference type="PATRIC" id="fig|1121014.3.peg.271"/>
<dbReference type="InterPro" id="IPR016039">
    <property type="entry name" value="Thiolase-like"/>
</dbReference>
<evidence type="ECO:0000256" key="2">
    <source>
        <dbReference type="ARBA" id="ARBA00008467"/>
    </source>
</evidence>
<keyword evidence="3 4" id="KW-0808">Transferase</keyword>
<dbReference type="RefSeq" id="WP_034220221.1">
    <property type="nucleotide sequence ID" value="NZ_AVCJ01000001.1"/>
</dbReference>
<dbReference type="PROSITE" id="PS52004">
    <property type="entry name" value="KS3_2"/>
    <property type="match status" value="1"/>
</dbReference>
<keyword evidence="7" id="KW-1185">Reference proteome</keyword>
<dbReference type="PANTHER" id="PTHR11712:SF325">
    <property type="entry name" value="3-OXOACYL-(ACYL-CARRIER-PROTEIN) SYNTHASE II FABF"/>
    <property type="match status" value="1"/>
</dbReference>
<comment type="pathway">
    <text evidence="1">Lipid metabolism; fatty acid biosynthesis.</text>
</comment>
<organism evidence="6 7">
    <name type="scientific">Arenimonas donghaensis DSM 18148 = HO3-R19</name>
    <dbReference type="NCBI Taxonomy" id="1121014"/>
    <lineage>
        <taxon>Bacteria</taxon>
        <taxon>Pseudomonadati</taxon>
        <taxon>Pseudomonadota</taxon>
        <taxon>Gammaproteobacteria</taxon>
        <taxon>Lysobacterales</taxon>
        <taxon>Lysobacteraceae</taxon>
        <taxon>Arenimonas</taxon>
    </lineage>
</organism>
<dbReference type="NCBIfam" id="NF006587">
    <property type="entry name" value="PRK09116.1"/>
    <property type="match status" value="1"/>
</dbReference>
<dbReference type="GO" id="GO:0006633">
    <property type="term" value="P:fatty acid biosynthetic process"/>
    <property type="evidence" value="ECO:0007669"/>
    <property type="project" value="UniProtKB-UniPathway"/>
</dbReference>
<evidence type="ECO:0000259" key="5">
    <source>
        <dbReference type="PROSITE" id="PS52004"/>
    </source>
</evidence>
<evidence type="ECO:0000256" key="1">
    <source>
        <dbReference type="ARBA" id="ARBA00005194"/>
    </source>
</evidence>
<dbReference type="Pfam" id="PF02801">
    <property type="entry name" value="Ketoacyl-synt_C"/>
    <property type="match status" value="1"/>
</dbReference>
<dbReference type="GO" id="GO:0004315">
    <property type="term" value="F:3-oxoacyl-[acyl-carrier-protein] synthase activity"/>
    <property type="evidence" value="ECO:0007669"/>
    <property type="project" value="InterPro"/>
</dbReference>
<dbReference type="GO" id="GO:0005829">
    <property type="term" value="C:cytosol"/>
    <property type="evidence" value="ECO:0007669"/>
    <property type="project" value="TreeGrafter"/>
</dbReference>
<evidence type="ECO:0000313" key="6">
    <source>
        <dbReference type="EMBL" id="KFL37854.1"/>
    </source>
</evidence>
<comment type="similarity">
    <text evidence="2 4">Belongs to the thiolase-like superfamily. Beta-ketoacyl-ACP synthases family.</text>
</comment>
<accession>A0A087MLV1</accession>
<dbReference type="Proteomes" id="UP000029085">
    <property type="component" value="Unassembled WGS sequence"/>
</dbReference>
<dbReference type="InterPro" id="IPR014030">
    <property type="entry name" value="Ketoacyl_synth_N"/>
</dbReference>
<gene>
    <name evidence="6" type="ORF">N788_01415</name>
</gene>
<evidence type="ECO:0000256" key="3">
    <source>
        <dbReference type="ARBA" id="ARBA00022679"/>
    </source>
</evidence>
<dbReference type="EMBL" id="AVCJ01000001">
    <property type="protein sequence ID" value="KFL37854.1"/>
    <property type="molecule type" value="Genomic_DNA"/>
</dbReference>
<dbReference type="SMART" id="SM00825">
    <property type="entry name" value="PKS_KS"/>
    <property type="match status" value="1"/>
</dbReference>
<feature type="domain" description="Ketosynthase family 3 (KS3)" evidence="5">
    <location>
        <begin position="7"/>
        <end position="412"/>
    </location>
</feature>
<dbReference type="CDD" id="cd00834">
    <property type="entry name" value="KAS_I_II"/>
    <property type="match status" value="1"/>
</dbReference>
<evidence type="ECO:0000313" key="7">
    <source>
        <dbReference type="Proteomes" id="UP000029085"/>
    </source>
</evidence>
<dbReference type="Pfam" id="PF00109">
    <property type="entry name" value="ketoacyl-synt"/>
    <property type="match status" value="1"/>
</dbReference>
<dbReference type="OrthoDB" id="9808669at2"/>
<sequence length="415" mass="44045">MSRPATERRVVVTGRGVISPLGHDWPTVLAHLRSGRNAVKRFDDWGRYKGLNTRLGVPAADFELPAHYTRKTTRSMGRVALLASLASERALADAGLLGDPLLSSGKVGISYGSSAGTPSSMSDFGRMLAELNTQYINATTYIKMMSHTAPVNMGVFFGITGRIITTSSACTSGSQGIGYAYEAIRAGRQVAMLAGGSEELDVTAATVFDTLFATSNANDTPELTPRPFDADRDGLVVGEGACTLVLEELEHALARGATIHAEIVGFGTNSDGQHVTQPNAPTMAAAMRLALDDAGLAPDAIGYVNAHGTATGHGDIAETTATHDVFGERMPISSLKSYTGHTLGACGALEAWVTLEMMREGWMHPTLNLRNVDPLCGCLDYITGEGRALDTEFAMSNNFAFGGINTSLVLRRWKN</sequence>
<dbReference type="InterPro" id="IPR020841">
    <property type="entry name" value="PKS_Beta-ketoAc_synthase_dom"/>
</dbReference>